<dbReference type="RefSeq" id="WP_177269990.1">
    <property type="nucleotide sequence ID" value="NZ_JACRTA010000003.1"/>
</dbReference>
<gene>
    <name evidence="2" type="ORF">H8692_09530</name>
</gene>
<evidence type="ECO:0000313" key="2">
    <source>
        <dbReference type="EMBL" id="MBC8568996.1"/>
    </source>
</evidence>
<name>A0A926I9B2_9FIRM</name>
<accession>A0A926I9B2</accession>
<dbReference type="AlphaFoldDB" id="A0A926I9B2"/>
<evidence type="ECO:0000313" key="3">
    <source>
        <dbReference type="Proteomes" id="UP000610862"/>
    </source>
</evidence>
<feature type="region of interest" description="Disordered" evidence="1">
    <location>
        <begin position="177"/>
        <end position="200"/>
    </location>
</feature>
<keyword evidence="3" id="KW-1185">Reference proteome</keyword>
<dbReference type="Proteomes" id="UP000610862">
    <property type="component" value="Unassembled WGS sequence"/>
</dbReference>
<organism evidence="2 3">
    <name type="scientific">Lentihominibacter hominis</name>
    <dbReference type="NCBI Taxonomy" id="2763645"/>
    <lineage>
        <taxon>Bacteria</taxon>
        <taxon>Bacillati</taxon>
        <taxon>Bacillota</taxon>
        <taxon>Clostridia</taxon>
        <taxon>Peptostreptococcales</taxon>
        <taxon>Anaerovoracaceae</taxon>
        <taxon>Lentihominibacter</taxon>
    </lineage>
</organism>
<reference evidence="2" key="1">
    <citation type="submission" date="2020-08" db="EMBL/GenBank/DDBJ databases">
        <title>Genome public.</title>
        <authorList>
            <person name="Liu C."/>
            <person name="Sun Q."/>
        </authorList>
    </citation>
    <scope>NUCLEOTIDE SEQUENCE</scope>
    <source>
        <strain evidence="2">NSJ-24</strain>
    </source>
</reference>
<comment type="caution">
    <text evidence="2">The sequence shown here is derived from an EMBL/GenBank/DDBJ whole genome shotgun (WGS) entry which is preliminary data.</text>
</comment>
<feature type="compositionally biased region" description="Acidic residues" evidence="1">
    <location>
        <begin position="187"/>
        <end position="200"/>
    </location>
</feature>
<dbReference type="EMBL" id="JACRTA010000003">
    <property type="protein sequence ID" value="MBC8568996.1"/>
    <property type="molecule type" value="Genomic_DNA"/>
</dbReference>
<proteinExistence type="predicted"/>
<evidence type="ECO:0000256" key="1">
    <source>
        <dbReference type="SAM" id="MobiDB-lite"/>
    </source>
</evidence>
<sequence length="200" mass="23287">MNFDELLEYLDLEDGRDFEYFEAMADMIESEDYIEPEAMYQLFDRADKTMIEELLNDYFEDILEGLPEDSGEIFSLLHQIKLSLTGMISNMEDDTDLRRFAEEFHKFSNWYSRESEVQLKPEDGGAVLYHTVRDAITASRVEKLGGEKYRYDFEKALDYQLDDYTVSFSDLAKTEDENDGTIVFSPEDGEPGDEGLEPYV</sequence>
<protein>
    <submittedName>
        <fullName evidence="2">Uncharacterized protein</fullName>
    </submittedName>
</protein>